<dbReference type="InterPro" id="IPR052179">
    <property type="entry name" value="DD-CPase-like"/>
</dbReference>
<accession>A0A551X556</accession>
<evidence type="ECO:0000256" key="1">
    <source>
        <dbReference type="SAM" id="Phobius"/>
    </source>
</evidence>
<dbReference type="InterPro" id="IPR009045">
    <property type="entry name" value="Zn_M74/Hedgehog-like"/>
</dbReference>
<sequence length="244" mass="26920">MKPIDDIPEALRDNQYRKTTNPNGLIAIVSGLLALVGTGIIAIAVLNRPPASVKKPVINPSPPIKATPSPIENILGHLPYQEAPETELAPITGDGAMRLRKPAAKAFIQMQSDARRSGVILMPISAFRSKATQEKLFFEVKKQRNQQTRKRAEVSAPPGYSEHHTGYAIDIGDGSTPATNLSSSFANTAAFRWLQNNAAQYSFELSFPENNPQGINYEPWHWRFVGDSHSLETFYKAQQLGKQK</sequence>
<dbReference type="PANTHER" id="PTHR34385:SF1">
    <property type="entry name" value="PEPTIDOGLYCAN L-ALANYL-D-GLUTAMATE ENDOPEPTIDASE CWLK"/>
    <property type="match status" value="1"/>
</dbReference>
<name>A0A551X556_MICAE</name>
<proteinExistence type="predicted"/>
<feature type="transmembrane region" description="Helical" evidence="1">
    <location>
        <begin position="25"/>
        <end position="46"/>
    </location>
</feature>
<keyword evidence="1" id="KW-1133">Transmembrane helix</keyword>
<dbReference type="CDD" id="cd14852">
    <property type="entry name" value="LD-carboxypeptidase"/>
    <property type="match status" value="1"/>
</dbReference>
<gene>
    <name evidence="3" type="ORF">EWV85_21315</name>
</gene>
<dbReference type="InterPro" id="IPR058193">
    <property type="entry name" value="VanY/YodJ_core_dom"/>
</dbReference>
<evidence type="ECO:0000313" key="4">
    <source>
        <dbReference type="Proteomes" id="UP000316443"/>
    </source>
</evidence>
<evidence type="ECO:0000259" key="2">
    <source>
        <dbReference type="Pfam" id="PF02557"/>
    </source>
</evidence>
<comment type="caution">
    <text evidence="3">The sequence shown here is derived from an EMBL/GenBank/DDBJ whole genome shotgun (WGS) entry which is preliminary data.</text>
</comment>
<dbReference type="InterPro" id="IPR003709">
    <property type="entry name" value="VanY-like_core_dom"/>
</dbReference>
<dbReference type="GO" id="GO:0004180">
    <property type="term" value="F:carboxypeptidase activity"/>
    <property type="evidence" value="ECO:0007669"/>
    <property type="project" value="UniProtKB-KW"/>
</dbReference>
<keyword evidence="1" id="KW-0812">Transmembrane</keyword>
<keyword evidence="3" id="KW-0645">Protease</keyword>
<dbReference type="Pfam" id="PF02557">
    <property type="entry name" value="VanY"/>
    <property type="match status" value="1"/>
</dbReference>
<dbReference type="PANTHER" id="PTHR34385">
    <property type="entry name" value="D-ALANYL-D-ALANINE CARBOXYPEPTIDASE"/>
    <property type="match status" value="1"/>
</dbReference>
<organism evidence="3 4">
    <name type="scientific">Microcystis aeruginosa Ma_QC_C_20070703_M131</name>
    <dbReference type="NCBI Taxonomy" id="2486263"/>
    <lineage>
        <taxon>Bacteria</taxon>
        <taxon>Bacillati</taxon>
        <taxon>Cyanobacteriota</taxon>
        <taxon>Cyanophyceae</taxon>
        <taxon>Oscillatoriophycideae</taxon>
        <taxon>Chroococcales</taxon>
        <taxon>Microcystaceae</taxon>
        <taxon>Microcystis</taxon>
    </lineage>
</organism>
<dbReference type="SUPFAM" id="SSF55166">
    <property type="entry name" value="Hedgehog/DD-peptidase"/>
    <property type="match status" value="1"/>
</dbReference>
<dbReference type="AlphaFoldDB" id="A0A551X556"/>
<dbReference type="EMBL" id="SFCA01000232">
    <property type="protein sequence ID" value="TRT43845.1"/>
    <property type="molecule type" value="Genomic_DNA"/>
</dbReference>
<dbReference type="Proteomes" id="UP000316443">
    <property type="component" value="Unassembled WGS sequence"/>
</dbReference>
<protein>
    <submittedName>
        <fullName evidence="3">D-alanyl-D-alanine carboxypeptidase family protein</fullName>
    </submittedName>
</protein>
<keyword evidence="1" id="KW-0472">Membrane</keyword>
<dbReference type="Gene3D" id="3.30.1380.10">
    <property type="match status" value="1"/>
</dbReference>
<reference evidence="3 4" key="1">
    <citation type="submission" date="2019-01" db="EMBL/GenBank/DDBJ databases">
        <title>Coherence of Microcystis species and biogeography revealed through population genomics.</title>
        <authorList>
            <person name="Perez-Carrascal O.M."/>
            <person name="Terrat Y."/>
            <person name="Giani A."/>
            <person name="Fortin N."/>
            <person name="Tromas N."/>
            <person name="Shapiro B.J."/>
        </authorList>
    </citation>
    <scope>NUCLEOTIDE SEQUENCE [LARGE SCALE GENOMIC DNA]</scope>
    <source>
        <strain evidence="3">Ma_QC_C_20070703_M131</strain>
    </source>
</reference>
<evidence type="ECO:0000313" key="3">
    <source>
        <dbReference type="EMBL" id="TRT43845.1"/>
    </source>
</evidence>
<dbReference type="GO" id="GO:0006508">
    <property type="term" value="P:proteolysis"/>
    <property type="evidence" value="ECO:0007669"/>
    <property type="project" value="InterPro"/>
</dbReference>
<keyword evidence="3" id="KW-0378">Hydrolase</keyword>
<keyword evidence="3" id="KW-0121">Carboxypeptidase</keyword>
<feature type="domain" description="D-alanyl-D-alanine carboxypeptidase-like core" evidence="2">
    <location>
        <begin position="98"/>
        <end position="227"/>
    </location>
</feature>